<evidence type="ECO:0000256" key="1">
    <source>
        <dbReference type="ARBA" id="ARBA00013267"/>
    </source>
</evidence>
<reference evidence="9" key="1">
    <citation type="submission" date="2016-05" db="EMBL/GenBank/DDBJ databases">
        <title>Comparative genomics of biotechnologically important yeasts.</title>
        <authorList>
            <consortium name="DOE Joint Genome Institute"/>
            <person name="Riley R."/>
            <person name="Haridas S."/>
            <person name="Wolfe K.H."/>
            <person name="Lopes M.R."/>
            <person name="Hittinger C.T."/>
            <person name="Goker M."/>
            <person name="Salamov A."/>
            <person name="Wisecaver J."/>
            <person name="Long T.M."/>
            <person name="Aerts A.L."/>
            <person name="Barry K."/>
            <person name="Choi C."/>
            <person name="Clum A."/>
            <person name="Coughlan A.Y."/>
            <person name="Deshpande S."/>
            <person name="Douglass A.P."/>
            <person name="Hanson S.J."/>
            <person name="Klenk H.-P."/>
            <person name="Labutti K."/>
            <person name="Lapidus A."/>
            <person name="Lindquist E."/>
            <person name="Lipzen A."/>
            <person name="Meier-Kolthoff J.P."/>
            <person name="Ohm R.A."/>
            <person name="Otillar R.P."/>
            <person name="Pangilinan J."/>
            <person name="Peng Y."/>
            <person name="Rokas A."/>
            <person name="Rosa C.A."/>
            <person name="Scheuner C."/>
            <person name="Sibirny A.A."/>
            <person name="Slot J.C."/>
            <person name="Stielow J.B."/>
            <person name="Sun H."/>
            <person name="Kurtzman C.P."/>
            <person name="Blackwell M."/>
            <person name="Grigoriev I.V."/>
            <person name="Jeffries T.W."/>
        </authorList>
    </citation>
    <scope>NUCLEOTIDE SEQUENCE [LARGE SCALE GENOMIC DNA]</scope>
    <source>
        <strain evidence="9">DSM 1968</strain>
    </source>
</reference>
<comment type="catalytic activity">
    <reaction evidence="6">
        <text>cytidine(34) in tRNA(Ile2) + L-lysine + ATP = lysidine(34) in tRNA(Ile2) + AMP + diphosphate + H(+)</text>
        <dbReference type="Rhea" id="RHEA:43744"/>
        <dbReference type="Rhea" id="RHEA-COMP:10625"/>
        <dbReference type="Rhea" id="RHEA-COMP:10670"/>
        <dbReference type="ChEBI" id="CHEBI:15378"/>
        <dbReference type="ChEBI" id="CHEBI:30616"/>
        <dbReference type="ChEBI" id="CHEBI:32551"/>
        <dbReference type="ChEBI" id="CHEBI:33019"/>
        <dbReference type="ChEBI" id="CHEBI:82748"/>
        <dbReference type="ChEBI" id="CHEBI:83665"/>
        <dbReference type="ChEBI" id="CHEBI:456215"/>
        <dbReference type="EC" id="6.3.4.19"/>
    </reaction>
</comment>
<dbReference type="SUPFAM" id="SSF52402">
    <property type="entry name" value="Adenine nucleotide alpha hydrolases-like"/>
    <property type="match status" value="1"/>
</dbReference>
<dbReference type="InterPro" id="IPR011063">
    <property type="entry name" value="TilS/TtcA_N"/>
</dbReference>
<dbReference type="Pfam" id="PF01171">
    <property type="entry name" value="ATP_bind_3"/>
    <property type="match status" value="2"/>
</dbReference>
<keyword evidence="9" id="KW-1185">Reference proteome</keyword>
<feature type="domain" description="tRNA(Ile)-lysidine/2-thiocytidine synthase N-terminal" evidence="7">
    <location>
        <begin position="215"/>
        <end position="272"/>
    </location>
</feature>
<dbReference type="GO" id="GO:0005524">
    <property type="term" value="F:ATP binding"/>
    <property type="evidence" value="ECO:0007669"/>
    <property type="project" value="UniProtKB-KW"/>
</dbReference>
<dbReference type="PANTHER" id="PTHR43033">
    <property type="entry name" value="TRNA(ILE)-LYSIDINE SYNTHASE-RELATED"/>
    <property type="match status" value="1"/>
</dbReference>
<dbReference type="RefSeq" id="XP_020047837.1">
    <property type="nucleotide sequence ID" value="XM_020189191.1"/>
</dbReference>
<evidence type="ECO:0000256" key="5">
    <source>
        <dbReference type="ARBA" id="ARBA00022840"/>
    </source>
</evidence>
<dbReference type="GO" id="GO:0032267">
    <property type="term" value="F:tRNA(Ile)-lysidine synthase activity"/>
    <property type="evidence" value="ECO:0007669"/>
    <property type="project" value="UniProtKB-EC"/>
</dbReference>
<evidence type="ECO:0000256" key="3">
    <source>
        <dbReference type="ARBA" id="ARBA00022694"/>
    </source>
</evidence>
<evidence type="ECO:0000256" key="4">
    <source>
        <dbReference type="ARBA" id="ARBA00022741"/>
    </source>
</evidence>
<keyword evidence="4" id="KW-0547">Nucleotide-binding</keyword>
<dbReference type="CDD" id="cd01992">
    <property type="entry name" value="TilS_N"/>
    <property type="match status" value="1"/>
</dbReference>
<keyword evidence="5" id="KW-0067">ATP-binding</keyword>
<keyword evidence="2" id="KW-0436">Ligase</keyword>
<dbReference type="InterPro" id="IPR012795">
    <property type="entry name" value="tRNA_Ile_lys_synt_N"/>
</dbReference>
<dbReference type="Gene3D" id="3.40.50.620">
    <property type="entry name" value="HUPs"/>
    <property type="match status" value="1"/>
</dbReference>
<dbReference type="PANTHER" id="PTHR43033:SF1">
    <property type="entry name" value="TRNA(ILE)-LYSIDINE SYNTHASE-RELATED"/>
    <property type="match status" value="1"/>
</dbReference>
<sequence length="640" mass="76779">MNYNELFGKNINLFFPNGITAQKRFGIALSGGVDSICLTHLIRVYFLQNKLPLRNLYPITIDHNLRKESSKEVEKIGRVLKKMGIKNHLTRKIHWESKNLDKLDINFENLARIKRYNIINEICFENSINNVFVGHNLDDLIETYLLRKYFDRDNLMANHYQNYNGIDDYSINKIQNHQIFGLNCLEKKSFLPIQHLVDDNNITDFIHDNGNNNTKNFMEENNFNKNIIVYRPLINFTKKQIYSIAKKNLLRWFEDKSNLNPVITKRNDLRKNYIPNLNKRLLIEKEIIPIKARVIEIREKIKEIEKKIEIRPYGSFGSIIFVFKENLLNEYEDVVIHRFLFEKLYRYSSSLKYYFKFLRLKLFLETFLNKEEIFKVHDIGDIKDEKIIKNIKNVIKGDYTDIGKNKKLDNNDESGDSETTHIDKLLLELKKKKEKKIKIIFKKEGVILNMKFELIKKKSDGEKVYLKVFRQNHIRHDFPVVKFNGFSFNKMNKWTEWKLYDNRFYFRLKLNDSIFMYLDHEEISKLNFIIRPFIAKMDSKQFEDYKKMRELKISKYHLPIIFTYLDEEKPDKEGNSNEKFFDEKFVGENLNCFGFPTFHLINSKEKPFTVEFKLKKDIYGVKYDAANNNREDLYSYLNID</sequence>
<dbReference type="InterPro" id="IPR014729">
    <property type="entry name" value="Rossmann-like_a/b/a_fold"/>
</dbReference>
<dbReference type="EMBL" id="KV454479">
    <property type="protein sequence ID" value="ODV61530.1"/>
    <property type="molecule type" value="Genomic_DNA"/>
</dbReference>
<dbReference type="Proteomes" id="UP000095038">
    <property type="component" value="Unassembled WGS sequence"/>
</dbReference>
<dbReference type="InParanoid" id="A0A1D2VIY0"/>
<evidence type="ECO:0000313" key="9">
    <source>
        <dbReference type="Proteomes" id="UP000095038"/>
    </source>
</evidence>
<dbReference type="NCBIfam" id="TIGR02432">
    <property type="entry name" value="lysidine_TilS_N"/>
    <property type="match status" value="1"/>
</dbReference>
<dbReference type="AlphaFoldDB" id="A0A1D2VIY0"/>
<dbReference type="InterPro" id="IPR012094">
    <property type="entry name" value="tRNA_Ile_lys_synt"/>
</dbReference>
<keyword evidence="3" id="KW-0819">tRNA processing</keyword>
<dbReference type="GeneID" id="30962827"/>
<evidence type="ECO:0000313" key="8">
    <source>
        <dbReference type="EMBL" id="ODV61530.1"/>
    </source>
</evidence>
<accession>A0A1D2VIY0</accession>
<dbReference type="EC" id="6.3.4.19" evidence="1"/>
<name>A0A1D2VIY0_9ASCO</name>
<evidence type="ECO:0000256" key="6">
    <source>
        <dbReference type="ARBA" id="ARBA00048539"/>
    </source>
</evidence>
<feature type="domain" description="tRNA(Ile)-lysidine/2-thiocytidine synthase N-terminal" evidence="7">
    <location>
        <begin position="25"/>
        <end position="150"/>
    </location>
</feature>
<gene>
    <name evidence="8" type="ORF">ASCRUDRAFT_143017</name>
</gene>
<evidence type="ECO:0000259" key="7">
    <source>
        <dbReference type="Pfam" id="PF01171"/>
    </source>
</evidence>
<organism evidence="8 9">
    <name type="scientific">Ascoidea rubescens DSM 1968</name>
    <dbReference type="NCBI Taxonomy" id="1344418"/>
    <lineage>
        <taxon>Eukaryota</taxon>
        <taxon>Fungi</taxon>
        <taxon>Dikarya</taxon>
        <taxon>Ascomycota</taxon>
        <taxon>Saccharomycotina</taxon>
        <taxon>Saccharomycetes</taxon>
        <taxon>Ascoideaceae</taxon>
        <taxon>Ascoidea</taxon>
    </lineage>
</organism>
<dbReference type="GO" id="GO:0008033">
    <property type="term" value="P:tRNA processing"/>
    <property type="evidence" value="ECO:0007669"/>
    <property type="project" value="UniProtKB-KW"/>
</dbReference>
<dbReference type="STRING" id="1344418.A0A1D2VIY0"/>
<dbReference type="OrthoDB" id="434144at2759"/>
<dbReference type="HAMAP" id="MF_01161">
    <property type="entry name" value="tRNA_Ile_lys_synt"/>
    <property type="match status" value="1"/>
</dbReference>
<evidence type="ECO:0000256" key="2">
    <source>
        <dbReference type="ARBA" id="ARBA00022598"/>
    </source>
</evidence>
<proteinExistence type="inferred from homology"/>
<protein>
    <recommendedName>
        <fullName evidence="1">tRNA(Ile)-lysidine synthetase</fullName>
        <ecNumber evidence="1">6.3.4.19</ecNumber>
    </recommendedName>
</protein>